<keyword evidence="18" id="KW-0539">Nucleus</keyword>
<dbReference type="GO" id="GO:0006310">
    <property type="term" value="P:DNA recombination"/>
    <property type="evidence" value="ECO:0007669"/>
    <property type="project" value="UniProtKB-KW"/>
</dbReference>
<keyword evidence="6" id="KW-0507">mRNA processing</keyword>
<dbReference type="AlphaFoldDB" id="A0A7L4NIG3"/>
<evidence type="ECO:0000256" key="16">
    <source>
        <dbReference type="ARBA" id="ARBA00023172"/>
    </source>
</evidence>
<evidence type="ECO:0000256" key="3">
    <source>
        <dbReference type="ARBA" id="ARBA00008517"/>
    </source>
</evidence>
<comment type="caution">
    <text evidence="27">The sequence shown here is derived from an EMBL/GenBank/DDBJ whole genome shotgun (WGS) entry which is preliminary data.</text>
</comment>
<evidence type="ECO:0000256" key="24">
    <source>
        <dbReference type="SAM" id="MobiDB-lite"/>
    </source>
</evidence>
<dbReference type="GO" id="GO:0006281">
    <property type="term" value="P:DNA repair"/>
    <property type="evidence" value="ECO:0007669"/>
    <property type="project" value="UniProtKB-KW"/>
</dbReference>
<dbReference type="InterPro" id="IPR014722">
    <property type="entry name" value="Rib_uL2_dom2"/>
</dbReference>
<dbReference type="GO" id="GO:0003690">
    <property type="term" value="F:double-stranded DNA binding"/>
    <property type="evidence" value="ECO:0007669"/>
    <property type="project" value="TreeGrafter"/>
</dbReference>
<dbReference type="Gene3D" id="2.30.30.30">
    <property type="match status" value="1"/>
</dbReference>
<accession>A0A7L4NIG3</accession>
<evidence type="ECO:0000256" key="20">
    <source>
        <dbReference type="ARBA" id="ARBA00062063"/>
    </source>
</evidence>
<keyword evidence="4" id="KW-0488">Methylation</keyword>
<proteinExistence type="inferred from homology"/>
<evidence type="ECO:0000256" key="6">
    <source>
        <dbReference type="ARBA" id="ARBA00022664"/>
    </source>
</evidence>
<evidence type="ECO:0000256" key="12">
    <source>
        <dbReference type="ARBA" id="ARBA00022884"/>
    </source>
</evidence>
<evidence type="ECO:0000256" key="7">
    <source>
        <dbReference type="ARBA" id="ARBA00022705"/>
    </source>
</evidence>
<keyword evidence="13" id="KW-0346">Stress response</keyword>
<keyword evidence="7" id="KW-0235">DNA replication</keyword>
<evidence type="ECO:0000256" key="4">
    <source>
        <dbReference type="ARBA" id="ARBA00022481"/>
    </source>
</evidence>
<keyword evidence="5" id="KW-0963">Cytoplasm</keyword>
<dbReference type="FunFam" id="2.30.30.140:FF:000031">
    <property type="entry name" value="DNA/RNA-binding protein KIN17 isoform X1"/>
    <property type="match status" value="1"/>
</dbReference>
<dbReference type="SMART" id="SM00739">
    <property type="entry name" value="KOW"/>
    <property type="match status" value="1"/>
</dbReference>
<dbReference type="GO" id="GO:0006397">
    <property type="term" value="P:mRNA processing"/>
    <property type="evidence" value="ECO:0007669"/>
    <property type="project" value="UniProtKB-KW"/>
</dbReference>
<dbReference type="GO" id="GO:0005737">
    <property type="term" value="C:cytoplasm"/>
    <property type="evidence" value="ECO:0007669"/>
    <property type="project" value="UniProtKB-SubCell"/>
</dbReference>
<evidence type="ECO:0000256" key="22">
    <source>
        <dbReference type="ARBA" id="ARBA00079987"/>
    </source>
</evidence>
<dbReference type="FunFam" id="2.30.30.30:FF:000021">
    <property type="entry name" value="DNA/RNA-binding protein KIN17, putative"/>
    <property type="match status" value="1"/>
</dbReference>
<evidence type="ECO:0000256" key="8">
    <source>
        <dbReference type="ARBA" id="ARBA00022723"/>
    </source>
</evidence>
<evidence type="ECO:0000256" key="10">
    <source>
        <dbReference type="ARBA" id="ARBA00022771"/>
    </source>
</evidence>
<dbReference type="EMBL" id="VYZU01077521">
    <property type="protein sequence ID" value="NXY89883.1"/>
    <property type="molecule type" value="Genomic_DNA"/>
</dbReference>
<evidence type="ECO:0000256" key="13">
    <source>
        <dbReference type="ARBA" id="ARBA00023016"/>
    </source>
</evidence>
<evidence type="ECO:0000256" key="14">
    <source>
        <dbReference type="ARBA" id="ARBA00023054"/>
    </source>
</evidence>
<evidence type="ECO:0000259" key="25">
    <source>
        <dbReference type="SMART" id="SM00739"/>
    </source>
</evidence>
<dbReference type="GO" id="GO:0008270">
    <property type="term" value="F:zinc ion binding"/>
    <property type="evidence" value="ECO:0007669"/>
    <property type="project" value="UniProtKB-KW"/>
</dbReference>
<evidence type="ECO:0000313" key="28">
    <source>
        <dbReference type="Proteomes" id="UP000586704"/>
    </source>
</evidence>
<keyword evidence="9" id="KW-0227">DNA damage</keyword>
<feature type="domain" description="DNA/RNA-binding protein Kin17 WH-like" evidence="26">
    <location>
        <begin position="52"/>
        <end position="178"/>
    </location>
</feature>
<name>A0A7L4NIG3_9AVES</name>
<evidence type="ECO:0000256" key="18">
    <source>
        <dbReference type="ARBA" id="ARBA00023242"/>
    </source>
</evidence>
<feature type="domain" description="KOW" evidence="25">
    <location>
        <begin position="335"/>
        <end position="362"/>
    </location>
</feature>
<dbReference type="GO" id="GO:0006260">
    <property type="term" value="P:DNA replication"/>
    <property type="evidence" value="ECO:0007669"/>
    <property type="project" value="UniProtKB-KW"/>
</dbReference>
<dbReference type="GO" id="GO:0003723">
    <property type="term" value="F:RNA binding"/>
    <property type="evidence" value="ECO:0007669"/>
    <property type="project" value="UniProtKB-KW"/>
</dbReference>
<keyword evidence="17" id="KW-0234">DNA repair</keyword>
<comment type="subunit">
    <text evidence="20">Associated with DNA polymerase alpha, RFC1 and cyclin A, in multiprotein DNA replication complexes. Also associates with replication origins at the G1/S phase boundary and throughout the S phase in vivo.</text>
</comment>
<evidence type="ECO:0000256" key="21">
    <source>
        <dbReference type="ARBA" id="ARBA00067573"/>
    </source>
</evidence>
<keyword evidence="15" id="KW-0238">DNA-binding</keyword>
<evidence type="ECO:0000259" key="26">
    <source>
        <dbReference type="SMART" id="SM01253"/>
    </source>
</evidence>
<organism evidence="27 28">
    <name type="scientific">Ceyx cyanopectus</name>
    <name type="common">Indigo-banded kingfisher</name>
    <dbReference type="NCBI Taxonomy" id="390723"/>
    <lineage>
        <taxon>Eukaryota</taxon>
        <taxon>Metazoa</taxon>
        <taxon>Chordata</taxon>
        <taxon>Craniata</taxon>
        <taxon>Vertebrata</taxon>
        <taxon>Euteleostomi</taxon>
        <taxon>Archelosauria</taxon>
        <taxon>Archosauria</taxon>
        <taxon>Dinosauria</taxon>
        <taxon>Saurischia</taxon>
        <taxon>Theropoda</taxon>
        <taxon>Coelurosauria</taxon>
        <taxon>Aves</taxon>
        <taxon>Neognathae</taxon>
        <taxon>Neoaves</taxon>
        <taxon>Telluraves</taxon>
        <taxon>Coraciimorphae</taxon>
        <taxon>Coraciiformes</taxon>
        <taxon>Alcedinidae</taxon>
        <taxon>Ceyx</taxon>
    </lineage>
</organism>
<dbReference type="FunFam" id="1.10.10.2030:FF:000001">
    <property type="entry name" value="DNA/RNA-binding protein KIN17, putative"/>
    <property type="match status" value="1"/>
</dbReference>
<dbReference type="Pfam" id="PF18131">
    <property type="entry name" value="KN17_SH3"/>
    <property type="match status" value="1"/>
</dbReference>
<comment type="subcellular location">
    <subcellularLocation>
        <location evidence="2">Cytoplasm</location>
    </subcellularLocation>
    <subcellularLocation>
        <location evidence="1">Nucleus</location>
    </subcellularLocation>
</comment>
<evidence type="ECO:0000313" key="27">
    <source>
        <dbReference type="EMBL" id="NXY89883.1"/>
    </source>
</evidence>
<dbReference type="Pfam" id="PF25095">
    <property type="entry name" value="C2H2-zf_KIN17"/>
    <property type="match status" value="1"/>
</dbReference>
<evidence type="ECO:0000256" key="9">
    <source>
        <dbReference type="ARBA" id="ARBA00022763"/>
    </source>
</evidence>
<keyword evidence="10" id="KW-0863">Zinc-finger</keyword>
<evidence type="ECO:0000256" key="11">
    <source>
        <dbReference type="ARBA" id="ARBA00022833"/>
    </source>
</evidence>
<evidence type="ECO:0000256" key="15">
    <source>
        <dbReference type="ARBA" id="ARBA00023125"/>
    </source>
</evidence>
<comment type="similarity">
    <text evidence="3">Belongs to the KIN17 family.</text>
</comment>
<gene>
    <name evidence="27" type="primary">Kin</name>
    <name evidence="27" type="ORF">CEYCYA_R11184</name>
</gene>
<keyword evidence="8" id="KW-0479">Metal-binding</keyword>
<dbReference type="InterPro" id="IPR036236">
    <property type="entry name" value="Znf_C2H2_sf"/>
</dbReference>
<dbReference type="Gene3D" id="2.30.30.140">
    <property type="match status" value="1"/>
</dbReference>
<dbReference type="InterPro" id="IPR056767">
    <property type="entry name" value="C2H2-Znf_KIN17"/>
</dbReference>
<dbReference type="InterPro" id="IPR037321">
    <property type="entry name" value="KIN17-like"/>
</dbReference>
<feature type="non-terminal residue" evidence="27">
    <location>
        <position position="1"/>
    </location>
</feature>
<evidence type="ECO:0000256" key="19">
    <source>
        <dbReference type="ARBA" id="ARBA00054469"/>
    </source>
</evidence>
<keyword evidence="14 23" id="KW-0175">Coiled coil</keyword>
<dbReference type="SMART" id="SM01253">
    <property type="entry name" value="Kin17_mid"/>
    <property type="match status" value="1"/>
</dbReference>
<feature type="coiled-coil region" evidence="23">
    <location>
        <begin position="149"/>
        <end position="176"/>
    </location>
</feature>
<dbReference type="Pfam" id="PF25092">
    <property type="entry name" value="SH3_KIN17_C"/>
    <property type="match status" value="1"/>
</dbReference>
<sequence length="392" mass="45612">MGKSDFLSPKAIANRIKSKGLQKLRWYCQMCQKQCRDENGFKCHCMSESHQRQLLLASENPQQFMDYFSEEFRNDFLELLRRRFGTKRVHNNIVYNEYISHREHIHMNATQWETLTDFTKWLGREGLCKVDETPKGWYIQYIDRDPETIRRQQEQERKKKQDLDDEEKTAKFIEQQVRRGLEGKELVRKKTTFCSELLLICLVVNLMLPGPLHWSAVKTPSSFSSSVLGPNALKMVEGTVKRKSTHSSGQSKEKKKKSALDEIMELEEEKKRTSRRDYWVHPEIVVKIVTKKLGDKYHKKKAVVKEVIDKYTAVVKMIDSGDKLKLDQTHLETVIPAPGKKVMILNGGYRGNEGILESINEKKFSATVIIDSGPLKGRRVEDLQYEDISKLA</sequence>
<keyword evidence="16" id="KW-0233">DNA recombination</keyword>
<keyword evidence="28" id="KW-1185">Reference proteome</keyword>
<evidence type="ECO:0000256" key="23">
    <source>
        <dbReference type="SAM" id="Coils"/>
    </source>
</evidence>
<protein>
    <recommendedName>
        <fullName evidence="21">DNA/RNA-binding protein KIN17</fullName>
    </recommendedName>
    <alternativeName>
        <fullName evidence="22">Binding to curved DNA</fullName>
    </alternativeName>
</protein>
<dbReference type="InterPro" id="IPR038254">
    <property type="entry name" value="KIN17_WH-like_sf"/>
</dbReference>
<dbReference type="InterPro" id="IPR019447">
    <property type="entry name" value="DNA/RNA-bd_Kin17_WH-like_dom"/>
</dbReference>
<comment type="function">
    <text evidence="19">Involved in DNA replication and the cellular response to DNA damage. May participate in DNA replication factories and create a bridge between DNA replication and repair mediated by high molecular weight complexes. May play a role in illegitimate recombination and regulation of gene expression. May participate in mRNA processing. Binds, in vitro, to double-stranded DNA. Also shown to bind preferentially to curved DNA in vitro and in vivo. Binds via its C-terminal domain to RNA in vitro.</text>
</comment>
<dbReference type="CDD" id="cd13155">
    <property type="entry name" value="KOW_KIN17"/>
    <property type="match status" value="1"/>
</dbReference>
<keyword evidence="11" id="KW-0862">Zinc</keyword>
<dbReference type="InterPro" id="IPR041995">
    <property type="entry name" value="KOW_KIN17"/>
</dbReference>
<dbReference type="Pfam" id="PF10357">
    <property type="entry name" value="WH_KIN17"/>
    <property type="match status" value="1"/>
</dbReference>
<keyword evidence="12" id="KW-0694">RNA-binding</keyword>
<feature type="non-terminal residue" evidence="27">
    <location>
        <position position="392"/>
    </location>
</feature>
<evidence type="ECO:0000256" key="17">
    <source>
        <dbReference type="ARBA" id="ARBA00023204"/>
    </source>
</evidence>
<dbReference type="SUPFAM" id="SSF57667">
    <property type="entry name" value="beta-beta-alpha zinc fingers"/>
    <property type="match status" value="1"/>
</dbReference>
<dbReference type="InterPro" id="IPR005824">
    <property type="entry name" value="KOW"/>
</dbReference>
<dbReference type="InterPro" id="IPR041330">
    <property type="entry name" value="KN17_SH3"/>
</dbReference>
<evidence type="ECO:0000256" key="1">
    <source>
        <dbReference type="ARBA" id="ARBA00004123"/>
    </source>
</evidence>
<evidence type="ECO:0000256" key="5">
    <source>
        <dbReference type="ARBA" id="ARBA00022490"/>
    </source>
</evidence>
<dbReference type="PANTHER" id="PTHR12805">
    <property type="entry name" value="KIN17 KIN, ANTIGENIC DETERMINANT OF RECA PROTEIN HOMOLOG"/>
    <property type="match status" value="1"/>
</dbReference>
<reference evidence="27 28" key="1">
    <citation type="submission" date="2020-02" db="EMBL/GenBank/DDBJ databases">
        <title>Bird 10,000 Genomes (B10K) Project - Family phase.</title>
        <authorList>
            <person name="Zhang G."/>
        </authorList>
    </citation>
    <scope>NUCLEOTIDE SEQUENCE [LARGE SCALE GENOMIC DNA]</scope>
    <source>
        <strain evidence="27">B10K-DU-013-51</strain>
        <tissue evidence="27">Mixed tissue sample</tissue>
    </source>
</reference>
<dbReference type="OrthoDB" id="10266249at2759"/>
<dbReference type="PANTHER" id="PTHR12805:SF0">
    <property type="entry name" value="DNA_RNA-BINDING PROTEIN KIN17"/>
    <property type="match status" value="1"/>
</dbReference>
<feature type="region of interest" description="Disordered" evidence="24">
    <location>
        <begin position="239"/>
        <end position="260"/>
    </location>
</feature>
<dbReference type="Gene3D" id="1.10.10.2030">
    <property type="entry name" value="DNA/RNA-binding protein Kin17, conserved domain"/>
    <property type="match status" value="1"/>
</dbReference>
<dbReference type="GO" id="GO:0005634">
    <property type="term" value="C:nucleus"/>
    <property type="evidence" value="ECO:0007669"/>
    <property type="project" value="UniProtKB-SubCell"/>
</dbReference>
<evidence type="ECO:0000256" key="2">
    <source>
        <dbReference type="ARBA" id="ARBA00004496"/>
    </source>
</evidence>
<dbReference type="Proteomes" id="UP000586704">
    <property type="component" value="Unassembled WGS sequence"/>
</dbReference>